<evidence type="ECO:0000313" key="3">
    <source>
        <dbReference type="Proteomes" id="UP000585474"/>
    </source>
</evidence>
<dbReference type="EMBL" id="BJWL01000015">
    <property type="protein sequence ID" value="GFZ01637.1"/>
    <property type="molecule type" value="Genomic_DNA"/>
</dbReference>
<protein>
    <submittedName>
        <fullName evidence="2">Uncharacterized protein</fullName>
    </submittedName>
</protein>
<comment type="caution">
    <text evidence="2">The sequence shown here is derived from an EMBL/GenBank/DDBJ whole genome shotgun (WGS) entry which is preliminary data.</text>
</comment>
<keyword evidence="3" id="KW-1185">Reference proteome</keyword>
<organism evidence="2 3">
    <name type="scientific">Actinidia rufa</name>
    <dbReference type="NCBI Taxonomy" id="165716"/>
    <lineage>
        <taxon>Eukaryota</taxon>
        <taxon>Viridiplantae</taxon>
        <taxon>Streptophyta</taxon>
        <taxon>Embryophyta</taxon>
        <taxon>Tracheophyta</taxon>
        <taxon>Spermatophyta</taxon>
        <taxon>Magnoliopsida</taxon>
        <taxon>eudicotyledons</taxon>
        <taxon>Gunneridae</taxon>
        <taxon>Pentapetalae</taxon>
        <taxon>asterids</taxon>
        <taxon>Ericales</taxon>
        <taxon>Actinidiaceae</taxon>
        <taxon>Actinidia</taxon>
    </lineage>
</organism>
<proteinExistence type="predicted"/>
<evidence type="ECO:0000313" key="2">
    <source>
        <dbReference type="EMBL" id="GFZ01637.1"/>
    </source>
</evidence>
<evidence type="ECO:0000256" key="1">
    <source>
        <dbReference type="SAM" id="MobiDB-lite"/>
    </source>
</evidence>
<sequence length="139" mass="14936">MIVLNSLCTYVALCYLKPSTSSPLDNKTHPMANTSQASDLEGIIHHEMHGIINQAKEGLPPLHSPLERWGELEGLRQAFQSGCPKNGGSQRQGGGHGDDGGLRPGPLFDSLSKSVRATLSELQSKANKYIAAEELAETE</sequence>
<gene>
    <name evidence="2" type="ORF">Acr_15g0002460</name>
</gene>
<dbReference type="Proteomes" id="UP000585474">
    <property type="component" value="Unassembled WGS sequence"/>
</dbReference>
<accession>A0A7J0FT96</accession>
<feature type="region of interest" description="Disordered" evidence="1">
    <location>
        <begin position="77"/>
        <end position="109"/>
    </location>
</feature>
<dbReference type="AlphaFoldDB" id="A0A7J0FT96"/>
<reference evidence="2 3" key="1">
    <citation type="submission" date="2019-07" db="EMBL/GenBank/DDBJ databases">
        <title>De Novo Assembly of kiwifruit Actinidia rufa.</title>
        <authorList>
            <person name="Sugita-Konishi S."/>
            <person name="Sato K."/>
            <person name="Mori E."/>
            <person name="Abe Y."/>
            <person name="Kisaki G."/>
            <person name="Hamano K."/>
            <person name="Suezawa K."/>
            <person name="Otani M."/>
            <person name="Fukuda T."/>
            <person name="Manabe T."/>
            <person name="Gomi K."/>
            <person name="Tabuchi M."/>
            <person name="Akimitsu K."/>
            <person name="Kataoka I."/>
        </authorList>
    </citation>
    <scope>NUCLEOTIDE SEQUENCE [LARGE SCALE GENOMIC DNA]</scope>
    <source>
        <strain evidence="3">cv. Fuchu</strain>
    </source>
</reference>
<name>A0A7J0FT96_9ERIC</name>